<comment type="similarity">
    <text evidence="1 4">Belongs to the 5-formyltetrahydrofolate cyclo-ligase family.</text>
</comment>
<dbReference type="InterPro" id="IPR002698">
    <property type="entry name" value="FTHF_cligase"/>
</dbReference>
<dbReference type="InterPro" id="IPR024185">
    <property type="entry name" value="FTHF_cligase-like_sf"/>
</dbReference>
<dbReference type="Gene3D" id="3.40.50.10420">
    <property type="entry name" value="NagB/RpiA/CoA transferase-like"/>
    <property type="match status" value="1"/>
</dbReference>
<dbReference type="EMBL" id="JAYGJQ010000001">
    <property type="protein sequence ID" value="MEA9355034.1"/>
    <property type="molecule type" value="Genomic_DNA"/>
</dbReference>
<dbReference type="InterPro" id="IPR037171">
    <property type="entry name" value="NagB/RpiA_transferase-like"/>
</dbReference>
<dbReference type="NCBIfam" id="TIGR02727">
    <property type="entry name" value="MTHFS_bact"/>
    <property type="match status" value="1"/>
</dbReference>
<keyword evidence="4" id="KW-0479">Metal-binding</keyword>
<dbReference type="PANTHER" id="PTHR23407:SF1">
    <property type="entry name" value="5-FORMYLTETRAHYDROFOLATE CYCLO-LIGASE"/>
    <property type="match status" value="1"/>
</dbReference>
<comment type="catalytic activity">
    <reaction evidence="4">
        <text>(6S)-5-formyl-5,6,7,8-tetrahydrofolate + ATP = (6R)-5,10-methenyltetrahydrofolate + ADP + phosphate</text>
        <dbReference type="Rhea" id="RHEA:10488"/>
        <dbReference type="ChEBI" id="CHEBI:30616"/>
        <dbReference type="ChEBI" id="CHEBI:43474"/>
        <dbReference type="ChEBI" id="CHEBI:57455"/>
        <dbReference type="ChEBI" id="CHEBI:57457"/>
        <dbReference type="ChEBI" id="CHEBI:456216"/>
        <dbReference type="EC" id="6.3.3.2"/>
    </reaction>
</comment>
<dbReference type="EC" id="6.3.3.2" evidence="4"/>
<protein>
    <recommendedName>
        <fullName evidence="4">5-formyltetrahydrofolate cyclo-ligase</fullName>
        <ecNumber evidence="4">6.3.3.2</ecNumber>
    </recommendedName>
</protein>
<organism evidence="5 6">
    <name type="scientific">Bacteriovorax antarcticus</name>
    <dbReference type="NCBI Taxonomy" id="3088717"/>
    <lineage>
        <taxon>Bacteria</taxon>
        <taxon>Pseudomonadati</taxon>
        <taxon>Bdellovibrionota</taxon>
        <taxon>Bacteriovoracia</taxon>
        <taxon>Bacteriovoracales</taxon>
        <taxon>Bacteriovoracaceae</taxon>
        <taxon>Bacteriovorax</taxon>
    </lineage>
</organism>
<name>A0ABU5VRP5_9BACT</name>
<evidence type="ECO:0000256" key="2">
    <source>
        <dbReference type="ARBA" id="ARBA00022741"/>
    </source>
</evidence>
<comment type="caution">
    <text evidence="5">The sequence shown here is derived from an EMBL/GenBank/DDBJ whole genome shotgun (WGS) entry which is preliminary data.</text>
</comment>
<evidence type="ECO:0000256" key="1">
    <source>
        <dbReference type="ARBA" id="ARBA00010638"/>
    </source>
</evidence>
<accession>A0ABU5VRP5</accession>
<proteinExistence type="inferred from homology"/>
<evidence type="ECO:0000313" key="5">
    <source>
        <dbReference type="EMBL" id="MEA9355034.1"/>
    </source>
</evidence>
<keyword evidence="6" id="KW-1185">Reference proteome</keyword>
<dbReference type="RefSeq" id="WP_323574524.1">
    <property type="nucleotide sequence ID" value="NZ_JAYGJQ010000001.1"/>
</dbReference>
<keyword evidence="2 4" id="KW-0547">Nucleotide-binding</keyword>
<gene>
    <name evidence="5" type="ORF">SHI21_02420</name>
</gene>
<keyword evidence="4" id="KW-0460">Magnesium</keyword>
<keyword evidence="5" id="KW-0436">Ligase</keyword>
<evidence type="ECO:0000313" key="6">
    <source>
        <dbReference type="Proteomes" id="UP001302274"/>
    </source>
</evidence>
<sequence length="187" mass="21261">MGTKADLRKNLKSRLASLSDQDYLELSLKVSVLLKHLLNDLHVIQQHLVIGVFAPIEKEPKWFLDMEDELEKLTAYPAYAKDRMVFRLAPRAELEITQDFGVGILGPKLSAKEMTPKIIIVPGLGFTSDGKRLGRGKGFYDRYLEEASVIKIGIGFEMQIEQDIPTDPHDVKMDFVVTDHRILKINR</sequence>
<dbReference type="Pfam" id="PF01812">
    <property type="entry name" value="5-FTHF_cyc-lig"/>
    <property type="match status" value="1"/>
</dbReference>
<dbReference type="SUPFAM" id="SSF100950">
    <property type="entry name" value="NagB/RpiA/CoA transferase-like"/>
    <property type="match status" value="1"/>
</dbReference>
<evidence type="ECO:0000256" key="3">
    <source>
        <dbReference type="ARBA" id="ARBA00022840"/>
    </source>
</evidence>
<dbReference type="PIRSF" id="PIRSF006806">
    <property type="entry name" value="FTHF_cligase"/>
    <property type="match status" value="1"/>
</dbReference>
<dbReference type="Proteomes" id="UP001302274">
    <property type="component" value="Unassembled WGS sequence"/>
</dbReference>
<comment type="cofactor">
    <cofactor evidence="4">
        <name>Mg(2+)</name>
        <dbReference type="ChEBI" id="CHEBI:18420"/>
    </cofactor>
</comment>
<evidence type="ECO:0000256" key="4">
    <source>
        <dbReference type="RuleBase" id="RU361279"/>
    </source>
</evidence>
<dbReference type="PANTHER" id="PTHR23407">
    <property type="entry name" value="ATPASE INHIBITOR/5-FORMYLTETRAHYDROFOLATE CYCLO-LIGASE"/>
    <property type="match status" value="1"/>
</dbReference>
<keyword evidence="3 4" id="KW-0067">ATP-binding</keyword>
<reference evidence="5 6" key="1">
    <citation type="submission" date="2023-11" db="EMBL/GenBank/DDBJ databases">
        <title>A Novel Polar Bacteriovorax (B. antarcticus) Isolated from the Biocrust in Antarctica.</title>
        <authorList>
            <person name="Mun W."/>
            <person name="Choi S.Y."/>
            <person name="Mitchell R.J."/>
        </authorList>
    </citation>
    <scope>NUCLEOTIDE SEQUENCE [LARGE SCALE GENOMIC DNA]</scope>
    <source>
        <strain evidence="5 6">PP10</strain>
    </source>
</reference>
<dbReference type="GO" id="GO:0030272">
    <property type="term" value="F:5-formyltetrahydrofolate cyclo-ligase activity"/>
    <property type="evidence" value="ECO:0007669"/>
    <property type="project" value="UniProtKB-EC"/>
</dbReference>